<keyword evidence="10 12" id="KW-0472">Membrane</keyword>
<dbReference type="EMBL" id="FQVT01000003">
    <property type="protein sequence ID" value="SHF86516.1"/>
    <property type="molecule type" value="Genomic_DNA"/>
</dbReference>
<dbReference type="Pfam" id="PF00520">
    <property type="entry name" value="Ion_trans"/>
    <property type="match status" value="1"/>
</dbReference>
<keyword evidence="8 12" id="KW-1133">Transmembrane helix</keyword>
<evidence type="ECO:0000256" key="12">
    <source>
        <dbReference type="SAM" id="Phobius"/>
    </source>
</evidence>
<name>A0A1M5F4X3_SALEC</name>
<dbReference type="GO" id="GO:0008076">
    <property type="term" value="C:voltage-gated potassium channel complex"/>
    <property type="evidence" value="ECO:0007669"/>
    <property type="project" value="InterPro"/>
</dbReference>
<dbReference type="Proteomes" id="UP000183945">
    <property type="component" value="Unassembled WGS sequence"/>
</dbReference>
<evidence type="ECO:0000256" key="10">
    <source>
        <dbReference type="ARBA" id="ARBA00023136"/>
    </source>
</evidence>
<feature type="transmembrane region" description="Helical" evidence="12">
    <location>
        <begin position="63"/>
        <end position="80"/>
    </location>
</feature>
<feature type="transmembrane region" description="Helical" evidence="12">
    <location>
        <begin position="7"/>
        <end position="25"/>
    </location>
</feature>
<evidence type="ECO:0000256" key="7">
    <source>
        <dbReference type="ARBA" id="ARBA00022958"/>
    </source>
</evidence>
<evidence type="ECO:0000256" key="2">
    <source>
        <dbReference type="ARBA" id="ARBA00022448"/>
    </source>
</evidence>
<evidence type="ECO:0000256" key="1">
    <source>
        <dbReference type="ARBA" id="ARBA00004141"/>
    </source>
</evidence>
<evidence type="ECO:0000259" key="13">
    <source>
        <dbReference type="Pfam" id="PF00520"/>
    </source>
</evidence>
<keyword evidence="6" id="KW-0851">Voltage-gated channel</keyword>
<dbReference type="SUPFAM" id="SSF81324">
    <property type="entry name" value="Voltage-gated potassium channels"/>
    <property type="match status" value="1"/>
</dbReference>
<evidence type="ECO:0000256" key="9">
    <source>
        <dbReference type="ARBA" id="ARBA00023065"/>
    </source>
</evidence>
<keyword evidence="7" id="KW-0630">Potassium</keyword>
<evidence type="ECO:0000313" key="14">
    <source>
        <dbReference type="EMBL" id="SHF86516.1"/>
    </source>
</evidence>
<protein>
    <submittedName>
        <fullName evidence="14">Voltage-gated potassium channel</fullName>
    </submittedName>
</protein>
<organism evidence="14 15">
    <name type="scientific">Salegentibacter echinorum</name>
    <dbReference type="NCBI Taxonomy" id="1073325"/>
    <lineage>
        <taxon>Bacteria</taxon>
        <taxon>Pseudomonadati</taxon>
        <taxon>Bacteroidota</taxon>
        <taxon>Flavobacteriia</taxon>
        <taxon>Flavobacteriales</taxon>
        <taxon>Flavobacteriaceae</taxon>
        <taxon>Salegentibacter</taxon>
    </lineage>
</organism>
<dbReference type="InterPro" id="IPR027359">
    <property type="entry name" value="Volt_channel_dom_sf"/>
</dbReference>
<dbReference type="InterPro" id="IPR005821">
    <property type="entry name" value="Ion_trans_dom"/>
</dbReference>
<keyword evidence="2" id="KW-0813">Transport</keyword>
<dbReference type="STRING" id="1073325.SAMN05444483_10326"/>
<dbReference type="PANTHER" id="PTHR11537">
    <property type="entry name" value="VOLTAGE-GATED POTASSIUM CHANNEL"/>
    <property type="match status" value="1"/>
</dbReference>
<sequence length="207" mass="23851">MSVSNIIISLLSLFSIFLLTLTFFIPHDSEIYQLLSYFDFILCFVFILDFFTQLSKAENKWKYFYTIGWLDLLSSIPVIYEFRFIRIFRVFRVLRIIKSTRLLIAFIKRNKATSLYGFIVFTAFITLVFTTTAVLYLEQDVGNIKTAEDALWWSFVTITTVGYGDYYPVTGSGKLLASLLIFCGIASFGAVISYVNRLAVSFKDKGF</sequence>
<evidence type="ECO:0000256" key="4">
    <source>
        <dbReference type="ARBA" id="ARBA00022692"/>
    </source>
</evidence>
<dbReference type="PANTHER" id="PTHR11537:SF254">
    <property type="entry name" value="POTASSIUM VOLTAGE-GATED CHANNEL PROTEIN SHAB"/>
    <property type="match status" value="1"/>
</dbReference>
<evidence type="ECO:0000256" key="3">
    <source>
        <dbReference type="ARBA" id="ARBA00022538"/>
    </source>
</evidence>
<dbReference type="OrthoDB" id="9799090at2"/>
<keyword evidence="15" id="KW-1185">Reference proteome</keyword>
<evidence type="ECO:0000256" key="8">
    <source>
        <dbReference type="ARBA" id="ARBA00022989"/>
    </source>
</evidence>
<dbReference type="Gene3D" id="1.20.5.110">
    <property type="match status" value="1"/>
</dbReference>
<gene>
    <name evidence="14" type="ORF">SAMN05444483_10326</name>
</gene>
<reference evidence="15" key="1">
    <citation type="submission" date="2016-11" db="EMBL/GenBank/DDBJ databases">
        <authorList>
            <person name="Varghese N."/>
            <person name="Submissions S."/>
        </authorList>
    </citation>
    <scope>NUCLEOTIDE SEQUENCE [LARGE SCALE GENOMIC DNA]</scope>
    <source>
        <strain evidence="15">DSM 24579</strain>
    </source>
</reference>
<accession>A0A1M5F4X3</accession>
<dbReference type="AlphaFoldDB" id="A0A1M5F4X3"/>
<dbReference type="InterPro" id="IPR028325">
    <property type="entry name" value="VG_K_chnl"/>
</dbReference>
<evidence type="ECO:0000256" key="11">
    <source>
        <dbReference type="ARBA" id="ARBA00023303"/>
    </source>
</evidence>
<keyword evidence="9" id="KW-0406">Ion transport</keyword>
<dbReference type="Gene3D" id="1.10.287.70">
    <property type="match status" value="1"/>
</dbReference>
<proteinExistence type="predicted"/>
<feature type="transmembrane region" description="Helical" evidence="12">
    <location>
        <begin position="31"/>
        <end position="51"/>
    </location>
</feature>
<dbReference type="GO" id="GO:0005249">
    <property type="term" value="F:voltage-gated potassium channel activity"/>
    <property type="evidence" value="ECO:0007669"/>
    <property type="project" value="InterPro"/>
</dbReference>
<evidence type="ECO:0000256" key="6">
    <source>
        <dbReference type="ARBA" id="ARBA00022882"/>
    </source>
</evidence>
<keyword evidence="5" id="KW-0631">Potassium channel</keyword>
<keyword evidence="4 12" id="KW-0812">Transmembrane</keyword>
<dbReference type="Gene3D" id="1.20.120.350">
    <property type="entry name" value="Voltage-gated potassium channels. Chain C"/>
    <property type="match status" value="1"/>
</dbReference>
<evidence type="ECO:0000313" key="15">
    <source>
        <dbReference type="Proteomes" id="UP000183945"/>
    </source>
</evidence>
<dbReference type="GO" id="GO:0001508">
    <property type="term" value="P:action potential"/>
    <property type="evidence" value="ECO:0007669"/>
    <property type="project" value="TreeGrafter"/>
</dbReference>
<feature type="domain" description="Ion transport" evidence="13">
    <location>
        <begin position="4"/>
        <end position="188"/>
    </location>
</feature>
<feature type="transmembrane region" description="Helical" evidence="12">
    <location>
        <begin position="115"/>
        <end position="138"/>
    </location>
</feature>
<keyword evidence="11 14" id="KW-0407">Ion channel</keyword>
<keyword evidence="3" id="KW-0633">Potassium transport</keyword>
<comment type="subcellular location">
    <subcellularLocation>
        <location evidence="1">Membrane</location>
        <topology evidence="1">Multi-pass membrane protein</topology>
    </subcellularLocation>
</comment>
<feature type="transmembrane region" description="Helical" evidence="12">
    <location>
        <begin position="175"/>
        <end position="195"/>
    </location>
</feature>
<dbReference type="RefSeq" id="WP_072877809.1">
    <property type="nucleotide sequence ID" value="NZ_FQVT01000003.1"/>
</dbReference>
<evidence type="ECO:0000256" key="5">
    <source>
        <dbReference type="ARBA" id="ARBA00022826"/>
    </source>
</evidence>